<proteinExistence type="predicted"/>
<reference evidence="2 3" key="1">
    <citation type="submission" date="2022-10" db="EMBL/GenBank/DDBJ databases">
        <authorList>
            <person name="Xie J."/>
            <person name="Shen N."/>
        </authorList>
    </citation>
    <scope>NUCLEOTIDE SEQUENCE [LARGE SCALE GENOMIC DNA]</scope>
    <source>
        <strain evidence="2 3">DSM 41681</strain>
    </source>
</reference>
<protein>
    <submittedName>
        <fullName evidence="2">Uncharacterized protein</fullName>
    </submittedName>
</protein>
<feature type="transmembrane region" description="Helical" evidence="1">
    <location>
        <begin position="167"/>
        <end position="187"/>
    </location>
</feature>
<feature type="transmembrane region" description="Helical" evidence="1">
    <location>
        <begin position="68"/>
        <end position="92"/>
    </location>
</feature>
<keyword evidence="1" id="KW-0472">Membrane</keyword>
<dbReference type="RefSeq" id="WP_324767657.1">
    <property type="nucleotide sequence ID" value="NZ_JAOZYB010000055.1"/>
</dbReference>
<evidence type="ECO:0000313" key="3">
    <source>
        <dbReference type="Proteomes" id="UP001352223"/>
    </source>
</evidence>
<feature type="transmembrane region" description="Helical" evidence="1">
    <location>
        <begin position="36"/>
        <end position="56"/>
    </location>
</feature>
<comment type="caution">
    <text evidence="2">The sequence shown here is derived from an EMBL/GenBank/DDBJ whole genome shotgun (WGS) entry which is preliminary data.</text>
</comment>
<accession>A0ABU6C7H4</accession>
<keyword evidence="1" id="KW-0812">Transmembrane</keyword>
<evidence type="ECO:0000256" key="1">
    <source>
        <dbReference type="SAM" id="Phobius"/>
    </source>
</evidence>
<feature type="transmembrane region" description="Helical" evidence="1">
    <location>
        <begin position="12"/>
        <end position="30"/>
    </location>
</feature>
<feature type="transmembrane region" description="Helical" evidence="1">
    <location>
        <begin position="143"/>
        <end position="161"/>
    </location>
</feature>
<sequence length="322" mass="34902">MTTVCAVRTYKQLALIPLGFASIMYGDLLFRDGHRVLDQVFFIGGWVVAISGIPALNRYLKANHLREGVLKIFLILFIVGSFAVPGPIASLVKVLDGTARPVNYRQAALSLALIYIALTILSRIAEPKDHVLERLASRIQRAAVFRALANVTGIFAMMAFLGARLVAAHPVPLISTSLTLVVAAAVVTHKTFARARKLCTQIHTDTQTLLRDLDELEQARNRSTTSTAKPWIRRLRGERQAGSGHADEQTAALRAWDAVKLGLSTPVDTGYRRIGLPFLPDEVVAEIEAKVQAAVHDGSAGPARADLQAIQRACSGCLDVLA</sequence>
<feature type="transmembrane region" description="Helical" evidence="1">
    <location>
        <begin position="104"/>
        <end position="122"/>
    </location>
</feature>
<dbReference type="EMBL" id="JAOZYB010000055">
    <property type="protein sequence ID" value="MEB3960552.1"/>
    <property type="molecule type" value="Genomic_DNA"/>
</dbReference>
<keyword evidence="3" id="KW-1185">Reference proteome</keyword>
<gene>
    <name evidence="2" type="ORF">OKJ48_09875</name>
</gene>
<organism evidence="2 3">
    <name type="scientific">Streptomyces kunmingensis</name>
    <dbReference type="NCBI Taxonomy" id="68225"/>
    <lineage>
        <taxon>Bacteria</taxon>
        <taxon>Bacillati</taxon>
        <taxon>Actinomycetota</taxon>
        <taxon>Actinomycetes</taxon>
        <taxon>Kitasatosporales</taxon>
        <taxon>Streptomycetaceae</taxon>
        <taxon>Streptomyces</taxon>
    </lineage>
</organism>
<dbReference type="Proteomes" id="UP001352223">
    <property type="component" value="Unassembled WGS sequence"/>
</dbReference>
<evidence type="ECO:0000313" key="2">
    <source>
        <dbReference type="EMBL" id="MEB3960552.1"/>
    </source>
</evidence>
<keyword evidence="1" id="KW-1133">Transmembrane helix</keyword>
<name>A0ABU6C7H4_9ACTN</name>